<comment type="caution">
    <text evidence="2">The sequence shown here is derived from an EMBL/GenBank/DDBJ whole genome shotgun (WGS) entry which is preliminary data.</text>
</comment>
<dbReference type="Pfam" id="PF10728">
    <property type="entry name" value="DUF2520"/>
    <property type="match status" value="1"/>
</dbReference>
<dbReference type="SUPFAM" id="SSF48179">
    <property type="entry name" value="6-phosphogluconate dehydrogenase C-terminal domain-like"/>
    <property type="match status" value="1"/>
</dbReference>
<name>A0ABU4VFE3_9ACTN</name>
<organism evidence="2 3">
    <name type="scientific">Patulibacter brassicae</name>
    <dbReference type="NCBI Taxonomy" id="1705717"/>
    <lineage>
        <taxon>Bacteria</taxon>
        <taxon>Bacillati</taxon>
        <taxon>Actinomycetota</taxon>
        <taxon>Thermoleophilia</taxon>
        <taxon>Solirubrobacterales</taxon>
        <taxon>Patulibacteraceae</taxon>
        <taxon>Patulibacter</taxon>
    </lineage>
</organism>
<keyword evidence="3" id="KW-1185">Reference proteome</keyword>
<reference evidence="2 3" key="1">
    <citation type="submission" date="2023-11" db="EMBL/GenBank/DDBJ databases">
        <authorList>
            <person name="Xu M."/>
            <person name="Jiang T."/>
        </authorList>
    </citation>
    <scope>NUCLEOTIDE SEQUENCE [LARGE SCALE GENOMIC DNA]</scope>
    <source>
        <strain evidence="2 3">SD</strain>
    </source>
</reference>
<proteinExistence type="predicted"/>
<dbReference type="SUPFAM" id="SSF51735">
    <property type="entry name" value="NAD(P)-binding Rossmann-fold domains"/>
    <property type="match status" value="1"/>
</dbReference>
<dbReference type="EMBL" id="JAXAVX010000001">
    <property type="protein sequence ID" value="MDX8150551.1"/>
    <property type="molecule type" value="Genomic_DNA"/>
</dbReference>
<dbReference type="PANTHER" id="PTHR40459:SF1">
    <property type="entry name" value="CONSERVED HYPOTHETICAL ALANINE AND LEUCINE RICH PROTEIN"/>
    <property type="match status" value="1"/>
</dbReference>
<dbReference type="InterPro" id="IPR018931">
    <property type="entry name" value="DUF2520"/>
</dbReference>
<dbReference type="Gene3D" id="3.40.50.720">
    <property type="entry name" value="NAD(P)-binding Rossmann-like Domain"/>
    <property type="match status" value="1"/>
</dbReference>
<dbReference type="Proteomes" id="UP001277761">
    <property type="component" value="Unassembled WGS sequence"/>
</dbReference>
<sequence length="255" mass="25294">MDTRPSAPRRAPLPRLAVVGQGRLGGALTRALRDAGASVSGPHGRGFDGTGADVVLLCVPDEAIAAAAAAVAPGPLVGHCSGATTLEPLAPHEALSLHPLMTVPGPDAELRGAPCAIAGSTARARDLAGAIAATLGMDAFAVADDDRAAYHAAASVAANYLQAVEALAERLAASAGVPREALAPLARVALERWQADGPAALTGPVARGDAATVARQREAVAERLPAADLALFDALTAATERVAADRGAVLTGASA</sequence>
<dbReference type="RefSeq" id="WP_319952697.1">
    <property type="nucleotide sequence ID" value="NZ_JAXAVX010000001.1"/>
</dbReference>
<dbReference type="InterPro" id="IPR037108">
    <property type="entry name" value="TM1727-like_C_sf"/>
</dbReference>
<evidence type="ECO:0000313" key="3">
    <source>
        <dbReference type="Proteomes" id="UP001277761"/>
    </source>
</evidence>
<evidence type="ECO:0000259" key="1">
    <source>
        <dbReference type="Pfam" id="PF10728"/>
    </source>
</evidence>
<dbReference type="InterPro" id="IPR036291">
    <property type="entry name" value="NAD(P)-bd_dom_sf"/>
</dbReference>
<dbReference type="PANTHER" id="PTHR40459">
    <property type="entry name" value="CONSERVED HYPOTHETICAL ALANINE AND LEUCINE RICH PROTEIN"/>
    <property type="match status" value="1"/>
</dbReference>
<protein>
    <submittedName>
        <fullName evidence="2">DUF2520 domain-containing protein</fullName>
    </submittedName>
</protein>
<feature type="domain" description="DUF2520" evidence="1">
    <location>
        <begin position="114"/>
        <end position="237"/>
    </location>
</feature>
<dbReference type="Gene3D" id="1.10.1040.20">
    <property type="entry name" value="ProC-like, C-terminal domain"/>
    <property type="match status" value="1"/>
</dbReference>
<dbReference type="InterPro" id="IPR008927">
    <property type="entry name" value="6-PGluconate_DH-like_C_sf"/>
</dbReference>
<evidence type="ECO:0000313" key="2">
    <source>
        <dbReference type="EMBL" id="MDX8150551.1"/>
    </source>
</evidence>
<accession>A0ABU4VFE3</accession>
<gene>
    <name evidence="2" type="ORF">SK069_03015</name>
</gene>